<keyword evidence="2" id="KW-1185">Reference proteome</keyword>
<comment type="caution">
    <text evidence="1">The sequence shown here is derived from an EMBL/GenBank/DDBJ whole genome shotgun (WGS) entry which is preliminary data.</text>
</comment>
<evidence type="ECO:0000313" key="2">
    <source>
        <dbReference type="Proteomes" id="UP000773469"/>
    </source>
</evidence>
<dbReference type="Proteomes" id="UP000773469">
    <property type="component" value="Unassembled WGS sequence"/>
</dbReference>
<sequence>MSSRPVNGLNTLRQLNIHRKGIMLLFYYGWPDSQSVGYISDHLMFMALDPTFLLFTHGFKNGLY</sequence>
<dbReference type="EMBL" id="BPEU01000007">
    <property type="protein sequence ID" value="GIU39012.1"/>
    <property type="molecule type" value="Genomic_DNA"/>
</dbReference>
<proteinExistence type="predicted"/>
<protein>
    <submittedName>
        <fullName evidence="1">Uncharacterized protein</fullName>
    </submittedName>
</protein>
<organism evidence="1 2">
    <name type="scientific">Shewanella colwelliana</name>
    <name type="common">Alteromonas colwelliana</name>
    <dbReference type="NCBI Taxonomy" id="23"/>
    <lineage>
        <taxon>Bacteria</taxon>
        <taxon>Pseudomonadati</taxon>
        <taxon>Pseudomonadota</taxon>
        <taxon>Gammaproteobacteria</taxon>
        <taxon>Alteromonadales</taxon>
        <taxon>Shewanellaceae</taxon>
        <taxon>Shewanella</taxon>
    </lineage>
</organism>
<reference evidence="1 2" key="1">
    <citation type="submission" date="2021-05" db="EMBL/GenBank/DDBJ databases">
        <title>Molecular characterization for Shewanella algae harboring chromosomal blaOXA-55-like strains isolated from clinical and environment sample.</title>
        <authorList>
            <person name="Ohama Y."/>
            <person name="Aoki K."/>
            <person name="Harada S."/>
            <person name="Moriya K."/>
            <person name="Ishii Y."/>
            <person name="Tateda K."/>
        </authorList>
    </citation>
    <scope>NUCLEOTIDE SEQUENCE [LARGE SCALE GENOMIC DNA]</scope>
    <source>
        <strain evidence="1 2">MBTL60-118</strain>
    </source>
</reference>
<name>A0ABQ4NXA1_SHECO</name>
<gene>
    <name evidence="1" type="ORF">TUM3794_12740</name>
</gene>
<evidence type="ECO:0000313" key="1">
    <source>
        <dbReference type="EMBL" id="GIU39012.1"/>
    </source>
</evidence>
<accession>A0ABQ4NXA1</accession>